<name>F4KSW0_HALH1</name>
<proteinExistence type="predicted"/>
<reference evidence="1 2" key="1">
    <citation type="journal article" date="2011" name="Stand. Genomic Sci.">
        <title>Complete genome sequence of Haliscomenobacter hydrossis type strain (O).</title>
        <authorList>
            <consortium name="US DOE Joint Genome Institute (JGI-PGF)"/>
            <person name="Daligault H."/>
            <person name="Lapidus A."/>
            <person name="Zeytun A."/>
            <person name="Nolan M."/>
            <person name="Lucas S."/>
            <person name="Del Rio T.G."/>
            <person name="Tice H."/>
            <person name="Cheng J.F."/>
            <person name="Tapia R."/>
            <person name="Han C."/>
            <person name="Goodwin L."/>
            <person name="Pitluck S."/>
            <person name="Liolios K."/>
            <person name="Pagani I."/>
            <person name="Ivanova N."/>
            <person name="Huntemann M."/>
            <person name="Mavromatis K."/>
            <person name="Mikhailova N."/>
            <person name="Pati A."/>
            <person name="Chen A."/>
            <person name="Palaniappan K."/>
            <person name="Land M."/>
            <person name="Hauser L."/>
            <person name="Brambilla E.M."/>
            <person name="Rohde M."/>
            <person name="Verbarg S."/>
            <person name="Goker M."/>
            <person name="Bristow J."/>
            <person name="Eisen J.A."/>
            <person name="Markowitz V."/>
            <person name="Hugenholtz P."/>
            <person name="Kyrpides N.C."/>
            <person name="Klenk H.P."/>
            <person name="Woyke T."/>
        </authorList>
    </citation>
    <scope>NUCLEOTIDE SEQUENCE [LARGE SCALE GENOMIC DNA]</scope>
    <source>
        <strain evidence="2">ATCC 27775 / DSM 1100 / LMG 10767 / O</strain>
    </source>
</reference>
<accession>F4KSW0</accession>
<evidence type="ECO:0000313" key="2">
    <source>
        <dbReference type="Proteomes" id="UP000008461"/>
    </source>
</evidence>
<protein>
    <submittedName>
        <fullName evidence="1">Uncharacterized protein</fullName>
    </submittedName>
</protein>
<dbReference type="KEGG" id="hhy:Halhy_1169"/>
<organism evidence="1 2">
    <name type="scientific">Haliscomenobacter hydrossis (strain ATCC 27775 / DSM 1100 / LMG 10767 / O)</name>
    <dbReference type="NCBI Taxonomy" id="760192"/>
    <lineage>
        <taxon>Bacteria</taxon>
        <taxon>Pseudomonadati</taxon>
        <taxon>Bacteroidota</taxon>
        <taxon>Saprospiria</taxon>
        <taxon>Saprospirales</taxon>
        <taxon>Haliscomenobacteraceae</taxon>
        <taxon>Haliscomenobacter</taxon>
    </lineage>
</organism>
<dbReference type="Proteomes" id="UP000008461">
    <property type="component" value="Chromosome"/>
</dbReference>
<gene>
    <name evidence="1" type="ordered locus">Halhy_1169</name>
</gene>
<dbReference type="EMBL" id="CP002691">
    <property type="protein sequence ID" value="AEE49067.1"/>
    <property type="molecule type" value="Genomic_DNA"/>
</dbReference>
<reference key="2">
    <citation type="submission" date="2011-04" db="EMBL/GenBank/DDBJ databases">
        <title>Complete sequence of chromosome of Haliscomenobacter hydrossis DSM 1100.</title>
        <authorList>
            <consortium name="US DOE Joint Genome Institute (JGI-PGF)"/>
            <person name="Lucas S."/>
            <person name="Han J."/>
            <person name="Lapidus A."/>
            <person name="Bruce D."/>
            <person name="Goodwin L."/>
            <person name="Pitluck S."/>
            <person name="Peters L."/>
            <person name="Kyrpides N."/>
            <person name="Mavromatis K."/>
            <person name="Ivanova N."/>
            <person name="Ovchinnikova G."/>
            <person name="Pagani I."/>
            <person name="Daligault H."/>
            <person name="Detter J.C."/>
            <person name="Han C."/>
            <person name="Land M."/>
            <person name="Hauser L."/>
            <person name="Markowitz V."/>
            <person name="Cheng J.-F."/>
            <person name="Hugenholtz P."/>
            <person name="Woyke T."/>
            <person name="Wu D."/>
            <person name="Verbarg S."/>
            <person name="Frueling A."/>
            <person name="Brambilla E."/>
            <person name="Klenk H.-P."/>
            <person name="Eisen J.A."/>
        </authorList>
    </citation>
    <scope>NUCLEOTIDE SEQUENCE</scope>
    <source>
        <strain>DSM 1100</strain>
    </source>
</reference>
<sequence length="499" mass="58641">MKDDLFGLIKAMAPAEKRYFKVNSKKLSGEKAGKAQADYVDLFELLNQMDELDDQKLRKVFGKRLADTRAYLYDAILRSMRAYRSKRFLYSQIKDKIIDARYLLDVGLYEQAEYCLEEAKQMAESSSDTLSLLEINRECRKLLRRTFTQEKERNLLTHTHALHKLETQMQEEFWALSISDQVVVETNRVMRSENRLENERLRQEFAALLDDANTPQSVRAQLTCFQIRVVLLYHLGENARGYEESKKGMALWDQHPVLQEEEPFSYINDLANLFHLAISQQDFAHAALLQKKFEAYKPQSFHEESWWFRKFMGADLILRINTGDTNNLDDIAEKIQTGIARFDVAISGQFHFYVNLAMLQFMAEQYERCIESCELLVRRHQIKDRQDARVAAGILRVIAMYELEHDDFENALRASDRLLEKEEIGFLEDFEQTLLAHLRVLNRAPEKERRPIWQKMEQFIIEKNNSLMGIGTTLRYWVVQHLTGESIVQQIKREALRNT</sequence>
<dbReference type="HOGENOM" id="CLU_546019_0_0_10"/>
<evidence type="ECO:0000313" key="1">
    <source>
        <dbReference type="EMBL" id="AEE49067.1"/>
    </source>
</evidence>
<dbReference type="eggNOG" id="COG0535">
    <property type="taxonomic scope" value="Bacteria"/>
</dbReference>
<dbReference type="AlphaFoldDB" id="F4KSW0"/>
<keyword evidence="2" id="KW-1185">Reference proteome</keyword>